<sequence length="111" mass="12523">MATRQCFNGSVIVGTRSDIAQRQWQTAHQTRFTGGTCDTGVDIQRHGAPTSNFKQFRWKATPKARSFRAAAREKHDMVDAQILLAWGLRAGCCRVASLSFGRWRFCLCIMN</sequence>
<proteinExistence type="predicted"/>
<gene>
    <name evidence="1" type="ORF">BaRGS_00011509</name>
</gene>
<dbReference type="Proteomes" id="UP001519460">
    <property type="component" value="Unassembled WGS sequence"/>
</dbReference>
<reference evidence="1 2" key="1">
    <citation type="journal article" date="2023" name="Sci. Data">
        <title>Genome assembly of the Korean intertidal mud-creeper Batillaria attramentaria.</title>
        <authorList>
            <person name="Patra A.K."/>
            <person name="Ho P.T."/>
            <person name="Jun S."/>
            <person name="Lee S.J."/>
            <person name="Kim Y."/>
            <person name="Won Y.J."/>
        </authorList>
    </citation>
    <scope>NUCLEOTIDE SEQUENCE [LARGE SCALE GENOMIC DNA]</scope>
    <source>
        <strain evidence="1">Wonlab-2016</strain>
    </source>
</reference>
<name>A0ABD0LD35_9CAEN</name>
<accession>A0ABD0LD35</accession>
<keyword evidence="2" id="KW-1185">Reference proteome</keyword>
<comment type="caution">
    <text evidence="1">The sequence shown here is derived from an EMBL/GenBank/DDBJ whole genome shotgun (WGS) entry which is preliminary data.</text>
</comment>
<dbReference type="AlphaFoldDB" id="A0ABD0LD35"/>
<dbReference type="EMBL" id="JACVVK020000060">
    <property type="protein sequence ID" value="KAK7497215.1"/>
    <property type="molecule type" value="Genomic_DNA"/>
</dbReference>
<protein>
    <submittedName>
        <fullName evidence="1">Uncharacterized protein</fullName>
    </submittedName>
</protein>
<evidence type="ECO:0000313" key="1">
    <source>
        <dbReference type="EMBL" id="KAK7497215.1"/>
    </source>
</evidence>
<evidence type="ECO:0000313" key="2">
    <source>
        <dbReference type="Proteomes" id="UP001519460"/>
    </source>
</evidence>
<organism evidence="1 2">
    <name type="scientific">Batillaria attramentaria</name>
    <dbReference type="NCBI Taxonomy" id="370345"/>
    <lineage>
        <taxon>Eukaryota</taxon>
        <taxon>Metazoa</taxon>
        <taxon>Spiralia</taxon>
        <taxon>Lophotrochozoa</taxon>
        <taxon>Mollusca</taxon>
        <taxon>Gastropoda</taxon>
        <taxon>Caenogastropoda</taxon>
        <taxon>Sorbeoconcha</taxon>
        <taxon>Cerithioidea</taxon>
        <taxon>Batillariidae</taxon>
        <taxon>Batillaria</taxon>
    </lineage>
</organism>